<dbReference type="VEuPathDB" id="VectorBase:ASIC010939"/>
<dbReference type="VEuPathDB" id="VectorBase:ASIS023314"/>
<protein>
    <submittedName>
        <fullName evidence="2 3">Uncharacterized protein</fullName>
    </submittedName>
</protein>
<sequence length="87" mass="9620">MHKSHLKTTTSTTATTTTVRMLQTAPENLQKKAGLNASESNGASSLPVPMQTTTNMLATVVTILINLKQYTDVEIRNRRLHINFIHS</sequence>
<evidence type="ECO:0000313" key="2">
    <source>
        <dbReference type="EMBL" id="KFB43166.1"/>
    </source>
</evidence>
<name>A0A084VYX2_ANOSI</name>
<reference evidence="2 4" key="1">
    <citation type="journal article" date="2014" name="BMC Genomics">
        <title>Genome sequence of Anopheles sinensis provides insight into genetics basis of mosquito competence for malaria parasites.</title>
        <authorList>
            <person name="Zhou D."/>
            <person name="Zhang D."/>
            <person name="Ding G."/>
            <person name="Shi L."/>
            <person name="Hou Q."/>
            <person name="Ye Y."/>
            <person name="Xu Y."/>
            <person name="Zhou H."/>
            <person name="Xiong C."/>
            <person name="Li S."/>
            <person name="Yu J."/>
            <person name="Hong S."/>
            <person name="Yu X."/>
            <person name="Zou P."/>
            <person name="Chen C."/>
            <person name="Chang X."/>
            <person name="Wang W."/>
            <person name="Lv Y."/>
            <person name="Sun Y."/>
            <person name="Ma L."/>
            <person name="Shen B."/>
            <person name="Zhu C."/>
        </authorList>
    </citation>
    <scope>NUCLEOTIDE SEQUENCE [LARGE SCALE GENOMIC DNA]</scope>
</reference>
<evidence type="ECO:0000256" key="1">
    <source>
        <dbReference type="SAM" id="MobiDB-lite"/>
    </source>
</evidence>
<evidence type="ECO:0000313" key="3">
    <source>
        <dbReference type="EnsemblMetazoa" id="ASIC010939-PA"/>
    </source>
</evidence>
<dbReference type="Proteomes" id="UP000030765">
    <property type="component" value="Unassembled WGS sequence"/>
</dbReference>
<gene>
    <name evidence="2" type="ORF">ZHAS_00010939</name>
</gene>
<organism evidence="3 4">
    <name type="scientific">Anopheles sinensis</name>
    <name type="common">Mosquito</name>
    <dbReference type="NCBI Taxonomy" id="74873"/>
    <lineage>
        <taxon>Eukaryota</taxon>
        <taxon>Metazoa</taxon>
        <taxon>Ecdysozoa</taxon>
        <taxon>Arthropoda</taxon>
        <taxon>Hexapoda</taxon>
        <taxon>Insecta</taxon>
        <taxon>Pterygota</taxon>
        <taxon>Neoptera</taxon>
        <taxon>Endopterygota</taxon>
        <taxon>Diptera</taxon>
        <taxon>Nematocera</taxon>
        <taxon>Culicoidea</taxon>
        <taxon>Culicidae</taxon>
        <taxon>Anophelinae</taxon>
        <taxon>Anopheles</taxon>
    </lineage>
</organism>
<keyword evidence="4" id="KW-1185">Reference proteome</keyword>
<dbReference type="AlphaFoldDB" id="A0A084VYX2"/>
<dbReference type="EMBL" id="KE525236">
    <property type="protein sequence ID" value="KFB43166.1"/>
    <property type="molecule type" value="Genomic_DNA"/>
</dbReference>
<dbReference type="EMBL" id="ATLV01018526">
    <property type="status" value="NOT_ANNOTATED_CDS"/>
    <property type="molecule type" value="Genomic_DNA"/>
</dbReference>
<accession>A0A084VYX2</accession>
<dbReference type="EnsemblMetazoa" id="ASIC010939-RA">
    <property type="protein sequence ID" value="ASIC010939-PA"/>
    <property type="gene ID" value="ASIC010939"/>
</dbReference>
<feature type="region of interest" description="Disordered" evidence="1">
    <location>
        <begin position="1"/>
        <end position="28"/>
    </location>
</feature>
<proteinExistence type="predicted"/>
<evidence type="ECO:0000313" key="4">
    <source>
        <dbReference type="Proteomes" id="UP000030765"/>
    </source>
</evidence>
<feature type="compositionally biased region" description="Low complexity" evidence="1">
    <location>
        <begin position="8"/>
        <end position="18"/>
    </location>
</feature>
<reference evidence="3" key="2">
    <citation type="submission" date="2020-05" db="UniProtKB">
        <authorList>
            <consortium name="EnsemblMetazoa"/>
        </authorList>
    </citation>
    <scope>IDENTIFICATION</scope>
</reference>